<keyword evidence="3" id="KW-1185">Reference proteome</keyword>
<name>A0AA36C8C1_9BILA</name>
<organism evidence="2 3">
    <name type="scientific">Mesorhabditis spiculigera</name>
    <dbReference type="NCBI Taxonomy" id="96644"/>
    <lineage>
        <taxon>Eukaryota</taxon>
        <taxon>Metazoa</taxon>
        <taxon>Ecdysozoa</taxon>
        <taxon>Nematoda</taxon>
        <taxon>Chromadorea</taxon>
        <taxon>Rhabditida</taxon>
        <taxon>Rhabditina</taxon>
        <taxon>Rhabditomorpha</taxon>
        <taxon>Rhabditoidea</taxon>
        <taxon>Rhabditidae</taxon>
        <taxon>Mesorhabditinae</taxon>
        <taxon>Mesorhabditis</taxon>
    </lineage>
</organism>
<evidence type="ECO:0000313" key="2">
    <source>
        <dbReference type="EMBL" id="CAJ0563994.1"/>
    </source>
</evidence>
<reference evidence="2" key="1">
    <citation type="submission" date="2023-06" db="EMBL/GenBank/DDBJ databases">
        <authorList>
            <person name="Delattre M."/>
        </authorList>
    </citation>
    <scope>NUCLEOTIDE SEQUENCE</scope>
    <source>
        <strain evidence="2">AF72</strain>
    </source>
</reference>
<dbReference type="AlphaFoldDB" id="A0AA36C8C1"/>
<feature type="compositionally biased region" description="Acidic residues" evidence="1">
    <location>
        <begin position="62"/>
        <end position="89"/>
    </location>
</feature>
<proteinExistence type="predicted"/>
<feature type="non-terminal residue" evidence="2">
    <location>
        <position position="555"/>
    </location>
</feature>
<gene>
    <name evidence="2" type="ORF">MSPICULIGERA_LOCUS2693</name>
</gene>
<evidence type="ECO:0000313" key="3">
    <source>
        <dbReference type="Proteomes" id="UP001177023"/>
    </source>
</evidence>
<accession>A0AA36C8C1</accession>
<evidence type="ECO:0000256" key="1">
    <source>
        <dbReference type="SAM" id="MobiDB-lite"/>
    </source>
</evidence>
<feature type="region of interest" description="Disordered" evidence="1">
    <location>
        <begin position="48"/>
        <end position="89"/>
    </location>
</feature>
<dbReference type="Proteomes" id="UP001177023">
    <property type="component" value="Unassembled WGS sequence"/>
</dbReference>
<sequence length="555" mass="63429">MRLHAKSCYTAPAWTSGVMKVNVLDLVWSYYGCNSSLCNDATPAELKQRSKINRPNRRTDDRDEDGPSTDPEEPVDPEDEQDLTDYDDDYPVLYQDNGQAYEALRRVIDSEVEILGAATLKAYQAIKLSIRAMDYESQVNSKLKLMQQELKLPENEGSREQQEVSYSLKKDKCGDLDEIEDIFRYKNTVNCAPESQETDKQLRKLFRRAKRSAEQERELSHHLYSINQPEALRYMQEIHRSLDEHEKAQLNGVSPTTVDNIFDNATQHVSDRIKRAIEHRTHPLFSCMPQVVMAASRLHQDEVNNYLQLINTNTIQIIELAMLCYPILLPTVDPEPRLEALKKRMQDTISTVADMVNKGMNAFEDFEGQLIQEVLSEHKGGTKDQLLTALRDGMDKHGPEGIQRVYLVHEGAKNATLFGCPKQSCGWKRQDKYLVMSIRYPAIPYKHNNENFQLAAHSLERRMAVLDVKQGDEDYLDVLEVRLAQAGFHLTNQNMNAWLIFRGGEGHLTKFTQILEPGQKQPAEVTGSGWQLASGHYFSHRKDTMAVVFPASLAR</sequence>
<protein>
    <submittedName>
        <fullName evidence="2">Uncharacterized protein</fullName>
    </submittedName>
</protein>
<dbReference type="EMBL" id="CATQJA010000772">
    <property type="protein sequence ID" value="CAJ0563994.1"/>
    <property type="molecule type" value="Genomic_DNA"/>
</dbReference>
<comment type="caution">
    <text evidence="2">The sequence shown here is derived from an EMBL/GenBank/DDBJ whole genome shotgun (WGS) entry which is preliminary data.</text>
</comment>